<dbReference type="Proteomes" id="UP000198704">
    <property type="component" value="Unassembled WGS sequence"/>
</dbReference>
<proteinExistence type="predicted"/>
<dbReference type="STRING" id="582672.SAMN05216360_1325"/>
<keyword evidence="1" id="KW-0812">Transmembrane</keyword>
<keyword evidence="1" id="KW-1133">Transmembrane helix</keyword>
<organism evidence="2 3">
    <name type="scientific">Methylobacterium phyllostachyos</name>
    <dbReference type="NCBI Taxonomy" id="582672"/>
    <lineage>
        <taxon>Bacteria</taxon>
        <taxon>Pseudomonadati</taxon>
        <taxon>Pseudomonadota</taxon>
        <taxon>Alphaproteobacteria</taxon>
        <taxon>Hyphomicrobiales</taxon>
        <taxon>Methylobacteriaceae</taxon>
        <taxon>Methylobacterium</taxon>
    </lineage>
</organism>
<evidence type="ECO:0000313" key="3">
    <source>
        <dbReference type="Proteomes" id="UP000198704"/>
    </source>
</evidence>
<dbReference type="OrthoDB" id="7988186at2"/>
<feature type="transmembrane region" description="Helical" evidence="1">
    <location>
        <begin position="225"/>
        <end position="249"/>
    </location>
</feature>
<keyword evidence="1" id="KW-0472">Membrane</keyword>
<sequence length="327" mass="35127">MDSLVSHGRKRWTDAACAARAHLTAQTAAWALLVFSGGTLLSAALQRHLFEQAQTARHLVEFNAGEAFALAALLSRILAVPRTLSSAVEPGSAPSSGSKRFLRTAPGRNAIGHGPERGITLARADRAVLVLSALAWFIPEQHGIYVATTVAGSWALLRRRADRQWIDIGQIWIALSIYELWGKLAFKIAYHLIEGAEVGILYRVGKLFYDGLGTTGASLSVRGDWAIVVLEGCSSFHNLSLAVLIWLSILKIADQPADRAALAALATSAAVVVAINVARILAMLPSREAYHFWHDGSGSSLVALASVVAVIIPTLFRIEDRACVPIR</sequence>
<protein>
    <recommendedName>
        <fullName evidence="4">Exosortase/archaeosortase family protein</fullName>
    </recommendedName>
</protein>
<reference evidence="3" key="1">
    <citation type="submission" date="2016-10" db="EMBL/GenBank/DDBJ databases">
        <authorList>
            <person name="Varghese N."/>
            <person name="Submissions S."/>
        </authorList>
    </citation>
    <scope>NUCLEOTIDE SEQUENCE [LARGE SCALE GENOMIC DNA]</scope>
    <source>
        <strain evidence="3">BL47</strain>
    </source>
</reference>
<name>A0A1H0L6X2_9HYPH</name>
<dbReference type="EMBL" id="FNHS01000032">
    <property type="protein sequence ID" value="SDO64014.1"/>
    <property type="molecule type" value="Genomic_DNA"/>
</dbReference>
<dbReference type="RefSeq" id="WP_091722796.1">
    <property type="nucleotide sequence ID" value="NZ_FNHS01000032.1"/>
</dbReference>
<accession>A0A1H0L6X2</accession>
<feature type="transmembrane region" description="Helical" evidence="1">
    <location>
        <begin position="301"/>
        <end position="318"/>
    </location>
</feature>
<evidence type="ECO:0000256" key="1">
    <source>
        <dbReference type="SAM" id="Phobius"/>
    </source>
</evidence>
<evidence type="ECO:0000313" key="2">
    <source>
        <dbReference type="EMBL" id="SDO64014.1"/>
    </source>
</evidence>
<dbReference type="AlphaFoldDB" id="A0A1H0L6X2"/>
<feature type="transmembrane region" description="Helical" evidence="1">
    <location>
        <begin position="261"/>
        <end position="281"/>
    </location>
</feature>
<evidence type="ECO:0008006" key="4">
    <source>
        <dbReference type="Google" id="ProtNLM"/>
    </source>
</evidence>
<gene>
    <name evidence="2" type="ORF">SAMN05216360_1325</name>
</gene>
<keyword evidence="3" id="KW-1185">Reference proteome</keyword>